<dbReference type="PATRIC" id="fig|743966.3.peg.396"/>
<evidence type="ECO:0000256" key="1">
    <source>
        <dbReference type="ARBA" id="ARBA00007665"/>
    </source>
</evidence>
<dbReference type="InterPro" id="IPR020568">
    <property type="entry name" value="Ribosomal_Su5_D2-typ_SF"/>
</dbReference>
<proteinExistence type="inferred from homology"/>
<evidence type="ECO:0000313" key="3">
    <source>
        <dbReference type="EMBL" id="AHH45397.1"/>
    </source>
</evidence>
<dbReference type="PANTHER" id="PTHR16301:SF20">
    <property type="entry name" value="IMPACT FAMILY MEMBER YIGZ"/>
    <property type="match status" value="1"/>
</dbReference>
<dbReference type="InterPro" id="IPR023582">
    <property type="entry name" value="Impact"/>
</dbReference>
<dbReference type="PANTHER" id="PTHR16301">
    <property type="entry name" value="IMPACT-RELATED"/>
    <property type="match status" value="1"/>
</dbReference>
<dbReference type="HOGENOM" id="CLU_083552_1_0_14"/>
<dbReference type="GO" id="GO:0005737">
    <property type="term" value="C:cytoplasm"/>
    <property type="evidence" value="ECO:0007669"/>
    <property type="project" value="TreeGrafter"/>
</dbReference>
<dbReference type="EMBL" id="CP007154">
    <property type="protein sequence ID" value="AHH45397.1"/>
    <property type="molecule type" value="Genomic_DNA"/>
</dbReference>
<comment type="similarity">
    <text evidence="1">Belongs to the IMPACT family.</text>
</comment>
<dbReference type="Proteomes" id="UP000019229">
    <property type="component" value="Chromosome"/>
</dbReference>
<gene>
    <name evidence="3" type="ORF">MYB_01965</name>
</gene>
<dbReference type="SUPFAM" id="SSF54211">
    <property type="entry name" value="Ribosomal protein S5 domain 2-like"/>
    <property type="match status" value="1"/>
</dbReference>
<evidence type="ECO:0000313" key="4">
    <source>
        <dbReference type="Proteomes" id="UP000019229"/>
    </source>
</evidence>
<dbReference type="InterPro" id="IPR001498">
    <property type="entry name" value="Impact_N"/>
</dbReference>
<keyword evidence="4" id="KW-1185">Reference proteome</keyword>
<dbReference type="KEGG" id="mbc:MYB_01965"/>
<name>W5UTC5_9BACT</name>
<dbReference type="eggNOG" id="COG1739">
    <property type="taxonomic scope" value="Bacteria"/>
</dbReference>
<dbReference type="InterPro" id="IPR036956">
    <property type="entry name" value="Impact_N_sf"/>
</dbReference>
<sequence length="188" mass="21998">MSKIIVNNCKIIYEIKKSIFVAYSFKIFHKGEVKNLVQQVKNQHNDASHICYGWRLDSNNFGFYDAGEPKGSAGQPIFKILEHQNIVQICVVVVRYFGGVKLGVGPLSKSYLQSTKQVLEESKLIDFTQKFYYKFSFSFSEQKQFWTWLKQIKLIETTRKTKDDFIEIYFESETNIDPPHFGKLEKLK</sequence>
<dbReference type="OrthoDB" id="9813771at2"/>
<accession>W5UTC5</accession>
<dbReference type="GO" id="GO:0006446">
    <property type="term" value="P:regulation of translational initiation"/>
    <property type="evidence" value="ECO:0007669"/>
    <property type="project" value="TreeGrafter"/>
</dbReference>
<feature type="domain" description="Impact N-terminal" evidence="2">
    <location>
        <begin position="16"/>
        <end position="119"/>
    </location>
</feature>
<protein>
    <recommendedName>
        <fullName evidence="2">Impact N-terminal domain-containing protein</fullName>
    </recommendedName>
</protein>
<evidence type="ECO:0000259" key="2">
    <source>
        <dbReference type="Pfam" id="PF01205"/>
    </source>
</evidence>
<dbReference type="Pfam" id="PF01205">
    <property type="entry name" value="Impact_N"/>
    <property type="match status" value="1"/>
</dbReference>
<dbReference type="RefSeq" id="WP_022934632.1">
    <property type="nucleotide sequence ID" value="NZ_CP007154.1"/>
</dbReference>
<reference evidence="3 4" key="1">
    <citation type="journal article" date="2014" name="Genome Announc.">
        <title>Complete Genome Sequence of Mycoplasma bovoculi Strain M165/69T (ATCC 29104).</title>
        <authorList>
            <person name="Calcutt M.J."/>
            <person name="Foecking M.F."/>
        </authorList>
    </citation>
    <scope>NUCLEOTIDE SEQUENCE [LARGE SCALE GENOMIC DNA]</scope>
    <source>
        <strain evidence="3">M165/69</strain>
    </source>
</reference>
<organism evidence="3 4">
    <name type="scientific">Mesomycoplasma bovoculi M165/69</name>
    <dbReference type="NCBI Taxonomy" id="743966"/>
    <lineage>
        <taxon>Bacteria</taxon>
        <taxon>Bacillati</taxon>
        <taxon>Mycoplasmatota</taxon>
        <taxon>Mycoplasmoidales</taxon>
        <taxon>Metamycoplasmataceae</taxon>
        <taxon>Mesomycoplasma</taxon>
    </lineage>
</organism>
<dbReference type="AlphaFoldDB" id="W5UTC5"/>
<dbReference type="Gene3D" id="3.30.230.30">
    <property type="entry name" value="Impact, N-terminal domain"/>
    <property type="match status" value="1"/>
</dbReference>